<sequence length="155" mass="17059">MFKLLFERTIPMNIKLFAAAATAVCALAACQSNANQNNGMNQAQNHHHHGMNNQQGNFQPTPVNMPDEHYSCRNGMGVTIQYIGNDRIALSLNTDNKARAVLSQTRAASGELYTAAQGLYGKPTEWHQKAGEAVFAFSDPYGNKTQTFCRIPVKK</sequence>
<keyword evidence="4" id="KW-0449">Lipoprotein</keyword>
<feature type="domain" description="C-type lysozyme inhibitor" evidence="7">
    <location>
        <begin position="70"/>
        <end position="138"/>
    </location>
</feature>
<dbReference type="Proteomes" id="UP000269923">
    <property type="component" value="Unassembled WGS sequence"/>
</dbReference>
<dbReference type="PROSITE" id="PS51257">
    <property type="entry name" value="PROKAR_LIPOPROTEIN"/>
    <property type="match status" value="1"/>
</dbReference>
<dbReference type="InterPro" id="IPR036328">
    <property type="entry name" value="MliC_sf"/>
</dbReference>
<keyword evidence="3" id="KW-0564">Palmitate</keyword>
<feature type="chain" id="PRO_5018205112" description="C-type lysozyme inhibitor domain-containing protein" evidence="6">
    <location>
        <begin position="35"/>
        <end position="155"/>
    </location>
</feature>
<evidence type="ECO:0000259" key="7">
    <source>
        <dbReference type="Pfam" id="PF09864"/>
    </source>
</evidence>
<feature type="signal peptide" evidence="6">
    <location>
        <begin position="1"/>
        <end position="34"/>
    </location>
</feature>
<comment type="caution">
    <text evidence="8">The sequence shown here is derived from an EMBL/GenBank/DDBJ whole genome shotgun (WGS) entry which is preliminary data.</text>
</comment>
<evidence type="ECO:0000256" key="3">
    <source>
        <dbReference type="ARBA" id="ARBA00023139"/>
    </source>
</evidence>
<dbReference type="Pfam" id="PF09864">
    <property type="entry name" value="MliC"/>
    <property type="match status" value="1"/>
</dbReference>
<evidence type="ECO:0000256" key="6">
    <source>
        <dbReference type="SAM" id="SignalP"/>
    </source>
</evidence>
<dbReference type="EMBL" id="RQYC01000004">
    <property type="protein sequence ID" value="RRD90801.1"/>
    <property type="molecule type" value="Genomic_DNA"/>
</dbReference>
<keyword evidence="2" id="KW-0472">Membrane</keyword>
<dbReference type="Gene3D" id="2.40.128.200">
    <property type="match status" value="1"/>
</dbReference>
<name>A0A3P2A5U0_9NEIS</name>
<dbReference type="OrthoDB" id="8606823at2"/>
<evidence type="ECO:0000256" key="2">
    <source>
        <dbReference type="ARBA" id="ARBA00023136"/>
    </source>
</evidence>
<keyword evidence="1 6" id="KW-0732">Signal</keyword>
<reference evidence="8 9" key="1">
    <citation type="submission" date="2018-11" db="EMBL/GenBank/DDBJ databases">
        <title>Genomes From Bacteria Associated with the Canine Oral Cavity: a Test Case for Automated Genome-Based Taxonomic Assignment.</title>
        <authorList>
            <person name="Coil D.A."/>
            <person name="Jospin G."/>
            <person name="Darling A.E."/>
            <person name="Wallis C."/>
            <person name="Davis I.J."/>
            <person name="Harris S."/>
            <person name="Eisen J.A."/>
            <person name="Holcombe L.J."/>
            <person name="O'Flynn C."/>
        </authorList>
    </citation>
    <scope>NUCLEOTIDE SEQUENCE [LARGE SCALE GENOMIC DNA]</scope>
    <source>
        <strain evidence="8 9">COT-280</strain>
    </source>
</reference>
<organism evidence="8 9">
    <name type="scientific">Conchiformibius steedae</name>
    <dbReference type="NCBI Taxonomy" id="153493"/>
    <lineage>
        <taxon>Bacteria</taxon>
        <taxon>Pseudomonadati</taxon>
        <taxon>Pseudomonadota</taxon>
        <taxon>Betaproteobacteria</taxon>
        <taxon>Neisseriales</taxon>
        <taxon>Neisseriaceae</taxon>
        <taxon>Conchiformibius</taxon>
    </lineage>
</organism>
<keyword evidence="9" id="KW-1185">Reference proteome</keyword>
<feature type="region of interest" description="Disordered" evidence="5">
    <location>
        <begin position="38"/>
        <end position="58"/>
    </location>
</feature>
<protein>
    <recommendedName>
        <fullName evidence="7">C-type lysozyme inhibitor domain-containing protein</fullName>
    </recommendedName>
</protein>
<gene>
    <name evidence="8" type="ORF">EII21_04130</name>
</gene>
<proteinExistence type="predicted"/>
<evidence type="ECO:0000256" key="1">
    <source>
        <dbReference type="ARBA" id="ARBA00022729"/>
    </source>
</evidence>
<evidence type="ECO:0000313" key="9">
    <source>
        <dbReference type="Proteomes" id="UP000269923"/>
    </source>
</evidence>
<accession>A0A3P2A5U0</accession>
<dbReference type="InterPro" id="IPR018660">
    <property type="entry name" value="MliC"/>
</dbReference>
<dbReference type="AlphaFoldDB" id="A0A3P2A5U0"/>
<dbReference type="STRING" id="1121352.GCA_000620925_01027"/>
<evidence type="ECO:0000313" key="8">
    <source>
        <dbReference type="EMBL" id="RRD90801.1"/>
    </source>
</evidence>
<evidence type="ECO:0000256" key="4">
    <source>
        <dbReference type="ARBA" id="ARBA00023288"/>
    </source>
</evidence>
<evidence type="ECO:0000256" key="5">
    <source>
        <dbReference type="SAM" id="MobiDB-lite"/>
    </source>
</evidence>
<dbReference type="SUPFAM" id="SSF141488">
    <property type="entry name" value="YdhA-like"/>
    <property type="match status" value="1"/>
</dbReference>